<reference evidence="1" key="1">
    <citation type="submission" date="2009-01" db="EMBL/GenBank/DDBJ databases">
        <title>Complete sequence of chromosome 1 of Burkholderia sp. 383.</title>
        <authorList>
            <consortium name="US DOE Joint Genome Institute"/>
            <person name="Copeland A."/>
            <person name="Lucas S."/>
            <person name="Lapidus A."/>
            <person name="Barry K."/>
            <person name="Detter J.C."/>
            <person name="Glavina T."/>
            <person name="Hammon N."/>
            <person name="Israni S."/>
            <person name="Pitluck S."/>
            <person name="Chain P."/>
            <person name="Malfatti S."/>
            <person name="Shin M."/>
            <person name="Vergez L."/>
            <person name="Schmutz J."/>
            <person name="Larimer F."/>
            <person name="Land M."/>
            <person name="Kyrpides N."/>
            <person name="Lykidis A."/>
            <person name="Richardson P."/>
        </authorList>
    </citation>
    <scope>NUCLEOTIDE SEQUENCE</scope>
    <source>
        <strain evidence="1">383</strain>
    </source>
</reference>
<name>Q39E15_BURL3</name>
<evidence type="ECO:0000313" key="1">
    <source>
        <dbReference type="EMBL" id="ABB09301.1"/>
    </source>
</evidence>
<dbReference type="KEGG" id="bur:Bcep18194_A5707"/>
<sequence length="247" mass="28320">MGITTRSNSSHLDTKPTMRLYYLTAQRWAEKILQEQRFKLSTIHEANDPFELLGASIGAAKARRAYKALHAHWAQSIGMLCTTKSWDNPVMWAHYGDRHRGICLGFDVVDAEIHQVQYEANKLTGLLEHIESGSHLLEEQFRAILTTKFKDWEYEREWRIFASLKNREAQSGLYYLNFAPHFMLREVILGARCPATPEELAGHVKSGSACVEIFKARPAFQSFRIVRQKQIPIITVTSQTTPSERTV</sequence>
<proteinExistence type="predicted"/>
<dbReference type="HOGENOM" id="CLU_050666_3_2_4"/>
<dbReference type="PATRIC" id="fig|482957.22.peg.2685"/>
<dbReference type="EMBL" id="CP000151">
    <property type="protein sequence ID" value="ABB09301.1"/>
    <property type="molecule type" value="Genomic_DNA"/>
</dbReference>
<protein>
    <recommendedName>
        <fullName evidence="3">DUF2971 domain-containing protein</fullName>
    </recommendedName>
</protein>
<accession>Q39E15</accession>
<dbReference type="InterPro" id="IPR021352">
    <property type="entry name" value="DUF2971"/>
</dbReference>
<dbReference type="Proteomes" id="UP000002705">
    <property type="component" value="Chromosome 1"/>
</dbReference>
<evidence type="ECO:0000313" key="2">
    <source>
        <dbReference type="Proteomes" id="UP000002705"/>
    </source>
</evidence>
<organism evidence="1 2">
    <name type="scientific">Burkholderia lata (strain ATCC 17760 / DSM 23089 / LMG 22485 / NCIMB 9086 / R18194 / 383)</name>
    <dbReference type="NCBI Taxonomy" id="482957"/>
    <lineage>
        <taxon>Bacteria</taxon>
        <taxon>Pseudomonadati</taxon>
        <taxon>Pseudomonadota</taxon>
        <taxon>Betaproteobacteria</taxon>
        <taxon>Burkholderiales</taxon>
        <taxon>Burkholderiaceae</taxon>
        <taxon>Burkholderia</taxon>
        <taxon>Burkholderia cepacia complex</taxon>
    </lineage>
</organism>
<gene>
    <name evidence="1" type="ordered locus">Bcep18194_A5707</name>
</gene>
<evidence type="ECO:0008006" key="3">
    <source>
        <dbReference type="Google" id="ProtNLM"/>
    </source>
</evidence>
<keyword evidence="2" id="KW-1185">Reference proteome</keyword>
<dbReference type="AlphaFoldDB" id="Q39E15"/>
<dbReference type="Pfam" id="PF11185">
    <property type="entry name" value="DUF2971"/>
    <property type="match status" value="1"/>
</dbReference>